<dbReference type="EMBL" id="QHHQ01000002">
    <property type="protein sequence ID" value="RAI01424.1"/>
    <property type="molecule type" value="Genomic_DNA"/>
</dbReference>
<dbReference type="AlphaFoldDB" id="A0A8B2NV68"/>
<dbReference type="Proteomes" id="UP000249590">
    <property type="component" value="Unassembled WGS sequence"/>
</dbReference>
<keyword evidence="2" id="KW-1185">Reference proteome</keyword>
<evidence type="ECO:0000313" key="1">
    <source>
        <dbReference type="EMBL" id="RAI01424.1"/>
    </source>
</evidence>
<gene>
    <name evidence="1" type="ORF">DLJ53_08270</name>
</gene>
<name>A0A8B2NV68_9HYPH</name>
<proteinExistence type="predicted"/>
<evidence type="ECO:0000313" key="2">
    <source>
        <dbReference type="Proteomes" id="UP000249590"/>
    </source>
</evidence>
<comment type="caution">
    <text evidence="1">The sequence shown here is derived from an EMBL/GenBank/DDBJ whole genome shotgun (WGS) entry which is preliminary data.</text>
</comment>
<organism evidence="1 2">
    <name type="scientific">Acuticoccus sediminis</name>
    <dbReference type="NCBI Taxonomy" id="2184697"/>
    <lineage>
        <taxon>Bacteria</taxon>
        <taxon>Pseudomonadati</taxon>
        <taxon>Pseudomonadota</taxon>
        <taxon>Alphaproteobacteria</taxon>
        <taxon>Hyphomicrobiales</taxon>
        <taxon>Amorphaceae</taxon>
        <taxon>Acuticoccus</taxon>
    </lineage>
</organism>
<protein>
    <submittedName>
        <fullName evidence="1">Uncharacterized protein</fullName>
    </submittedName>
</protein>
<sequence length="67" mass="7911">MKENGTGLYQSLTDWAWTVFLTDDFERRIGFPQSCFKNIRRQRFPRSGWSGDDYCVGTVQLPQYVIK</sequence>
<accession>A0A8B2NV68</accession>
<reference evidence="1 2" key="1">
    <citation type="submission" date="2018-05" db="EMBL/GenBank/DDBJ databases">
        <title>Acuticoccus sediminis sp. nov., isolated from deep-sea sediment of Indian Ocean.</title>
        <authorList>
            <person name="Liu X."/>
            <person name="Lai Q."/>
            <person name="Du Y."/>
            <person name="Sun F."/>
            <person name="Zhang X."/>
            <person name="Wang S."/>
            <person name="Shao Z."/>
        </authorList>
    </citation>
    <scope>NUCLEOTIDE SEQUENCE [LARGE SCALE GENOMIC DNA]</scope>
    <source>
        <strain evidence="1 2">PTG4-2</strain>
    </source>
</reference>